<gene>
    <name evidence="2" type="ORF">METZ01_LOCUS148659</name>
</gene>
<reference evidence="2" key="1">
    <citation type="submission" date="2018-05" db="EMBL/GenBank/DDBJ databases">
        <authorList>
            <person name="Lanie J.A."/>
            <person name="Ng W.-L."/>
            <person name="Kazmierczak K.M."/>
            <person name="Andrzejewski T.M."/>
            <person name="Davidsen T.M."/>
            <person name="Wayne K.J."/>
            <person name="Tettelin H."/>
            <person name="Glass J.I."/>
            <person name="Rusch D."/>
            <person name="Podicherti R."/>
            <person name="Tsui H.-C.T."/>
            <person name="Winkler M.E."/>
        </authorList>
    </citation>
    <scope>NUCLEOTIDE SEQUENCE</scope>
</reference>
<organism evidence="2">
    <name type="scientific">marine metagenome</name>
    <dbReference type="NCBI Taxonomy" id="408172"/>
    <lineage>
        <taxon>unclassified sequences</taxon>
        <taxon>metagenomes</taxon>
        <taxon>ecological metagenomes</taxon>
    </lineage>
</organism>
<sequence>MELELVSHEVQCEERWKTNFARLVEIERQLSRMESTIRAGGATTILFLAGIIVSLLM</sequence>
<evidence type="ECO:0000313" key="2">
    <source>
        <dbReference type="EMBL" id="SVA95805.1"/>
    </source>
</evidence>
<dbReference type="AlphaFoldDB" id="A0A382A2P0"/>
<protein>
    <submittedName>
        <fullName evidence="2">Uncharacterized protein</fullName>
    </submittedName>
</protein>
<keyword evidence="1" id="KW-1133">Transmembrane helix</keyword>
<dbReference type="EMBL" id="UINC01023676">
    <property type="protein sequence ID" value="SVA95805.1"/>
    <property type="molecule type" value="Genomic_DNA"/>
</dbReference>
<feature type="transmembrane region" description="Helical" evidence="1">
    <location>
        <begin position="37"/>
        <end position="56"/>
    </location>
</feature>
<keyword evidence="1" id="KW-0472">Membrane</keyword>
<name>A0A382A2P0_9ZZZZ</name>
<accession>A0A382A2P0</accession>
<keyword evidence="1" id="KW-0812">Transmembrane</keyword>
<evidence type="ECO:0000256" key="1">
    <source>
        <dbReference type="SAM" id="Phobius"/>
    </source>
</evidence>
<proteinExistence type="predicted"/>